<evidence type="ECO:0000256" key="1">
    <source>
        <dbReference type="SAM" id="MobiDB-lite"/>
    </source>
</evidence>
<sequence length="55" mass="5700">MAEAGSNSLENGSQNSSGGSSGDVAQKKNKGMDSSIMKTFLSTPTPNHIINKTML</sequence>
<dbReference type="AlphaFoldDB" id="A0AAV7DCS2"/>
<name>A0AAV7DCS2_ENGPU</name>
<feature type="region of interest" description="Disordered" evidence="1">
    <location>
        <begin position="1"/>
        <end position="55"/>
    </location>
</feature>
<accession>A0AAV7DCS2</accession>
<feature type="compositionally biased region" description="Low complexity" evidence="1">
    <location>
        <begin position="1"/>
        <end position="18"/>
    </location>
</feature>
<comment type="caution">
    <text evidence="2">The sequence shown here is derived from an EMBL/GenBank/DDBJ whole genome shotgun (WGS) entry which is preliminary data.</text>
</comment>
<feature type="compositionally biased region" description="Polar residues" evidence="1">
    <location>
        <begin position="36"/>
        <end position="55"/>
    </location>
</feature>
<dbReference type="Proteomes" id="UP000824782">
    <property type="component" value="Unassembled WGS sequence"/>
</dbReference>
<gene>
    <name evidence="2" type="ORF">GDO81_001324</name>
</gene>
<reference evidence="2" key="1">
    <citation type="thesis" date="2020" institute="ProQuest LLC" country="789 East Eisenhower Parkway, Ann Arbor, MI, USA">
        <title>Comparative Genomics and Chromosome Evolution.</title>
        <authorList>
            <person name="Mudd A.B."/>
        </authorList>
    </citation>
    <scope>NUCLEOTIDE SEQUENCE</scope>
    <source>
        <strain evidence="2">237g6f4</strain>
        <tissue evidence="2">Blood</tissue>
    </source>
</reference>
<proteinExistence type="predicted"/>
<dbReference type="EMBL" id="WNYA01000001">
    <property type="protein sequence ID" value="KAG8594780.1"/>
    <property type="molecule type" value="Genomic_DNA"/>
</dbReference>
<evidence type="ECO:0000313" key="3">
    <source>
        <dbReference type="Proteomes" id="UP000824782"/>
    </source>
</evidence>
<evidence type="ECO:0000313" key="2">
    <source>
        <dbReference type="EMBL" id="KAG8594780.1"/>
    </source>
</evidence>
<organism evidence="2 3">
    <name type="scientific">Engystomops pustulosus</name>
    <name type="common">Tungara frog</name>
    <name type="synonym">Physalaemus pustulosus</name>
    <dbReference type="NCBI Taxonomy" id="76066"/>
    <lineage>
        <taxon>Eukaryota</taxon>
        <taxon>Metazoa</taxon>
        <taxon>Chordata</taxon>
        <taxon>Craniata</taxon>
        <taxon>Vertebrata</taxon>
        <taxon>Euteleostomi</taxon>
        <taxon>Amphibia</taxon>
        <taxon>Batrachia</taxon>
        <taxon>Anura</taxon>
        <taxon>Neobatrachia</taxon>
        <taxon>Hyloidea</taxon>
        <taxon>Leptodactylidae</taxon>
        <taxon>Leiuperinae</taxon>
        <taxon>Engystomops</taxon>
    </lineage>
</organism>
<keyword evidence="3" id="KW-1185">Reference proteome</keyword>
<protein>
    <submittedName>
        <fullName evidence="2">Uncharacterized protein</fullName>
    </submittedName>
</protein>